<comment type="similarity">
    <text evidence="1">Belongs to the Fur family.</text>
</comment>
<feature type="binding site" evidence="7">
    <location>
        <position position="85"/>
    </location>
    <ligand>
        <name>Zn(2+)</name>
        <dbReference type="ChEBI" id="CHEBI:29105"/>
    </ligand>
</feature>
<proteinExistence type="inferred from homology"/>
<dbReference type="InterPro" id="IPR036390">
    <property type="entry name" value="WH_DNA-bd_sf"/>
</dbReference>
<evidence type="ECO:0000256" key="6">
    <source>
        <dbReference type="ARBA" id="ARBA00023163"/>
    </source>
</evidence>
<evidence type="ECO:0000313" key="8">
    <source>
        <dbReference type="EMBL" id="SET79755.1"/>
    </source>
</evidence>
<accession>A0A1I0H9Z7</accession>
<keyword evidence="2" id="KW-0678">Repressor</keyword>
<dbReference type="GO" id="GO:0003700">
    <property type="term" value="F:DNA-binding transcription factor activity"/>
    <property type="evidence" value="ECO:0007669"/>
    <property type="project" value="InterPro"/>
</dbReference>
<evidence type="ECO:0000256" key="2">
    <source>
        <dbReference type="ARBA" id="ARBA00022491"/>
    </source>
</evidence>
<sequence length="139" mass="15778">MQRLNHSRQREAIMNCLAHRFDHPTADMVYRDIQKDYPKISLGTVYRNLNLLSDMGMIQRFSTGDGTEHFDANTQPHYHFICRECGAVSDIPVEMHHGIISHVAPYVDGKIDSAATFFYGKCGSCLNSKESENNQPVSE</sequence>
<dbReference type="Pfam" id="PF01475">
    <property type="entry name" value="FUR"/>
    <property type="match status" value="1"/>
</dbReference>
<keyword evidence="4" id="KW-0805">Transcription regulation</keyword>
<keyword evidence="5" id="KW-0238">DNA-binding</keyword>
<dbReference type="SUPFAM" id="SSF46785">
    <property type="entry name" value="Winged helix' DNA-binding domain"/>
    <property type="match status" value="1"/>
</dbReference>
<dbReference type="PANTHER" id="PTHR33202:SF7">
    <property type="entry name" value="FERRIC UPTAKE REGULATION PROTEIN"/>
    <property type="match status" value="1"/>
</dbReference>
<dbReference type="Gene3D" id="3.30.1490.190">
    <property type="match status" value="1"/>
</dbReference>
<feature type="binding site" evidence="7">
    <location>
        <position position="82"/>
    </location>
    <ligand>
        <name>Zn(2+)</name>
        <dbReference type="ChEBI" id="CHEBI:29105"/>
    </ligand>
</feature>
<comment type="cofactor">
    <cofactor evidence="7">
        <name>Zn(2+)</name>
        <dbReference type="ChEBI" id="CHEBI:29105"/>
    </cofactor>
    <text evidence="7">Binds 1 zinc ion per subunit.</text>
</comment>
<feature type="binding site" evidence="7">
    <location>
        <position position="125"/>
    </location>
    <ligand>
        <name>Zn(2+)</name>
        <dbReference type="ChEBI" id="CHEBI:29105"/>
    </ligand>
</feature>
<keyword evidence="6" id="KW-0804">Transcription</keyword>
<evidence type="ECO:0000256" key="3">
    <source>
        <dbReference type="ARBA" id="ARBA00022833"/>
    </source>
</evidence>
<reference evidence="8 9" key="1">
    <citation type="submission" date="2016-10" db="EMBL/GenBank/DDBJ databases">
        <authorList>
            <person name="de Groot N.N."/>
        </authorList>
    </citation>
    <scope>NUCLEOTIDE SEQUENCE [LARGE SCALE GENOMIC DNA]</scope>
    <source>
        <strain evidence="8 9">KH1P1</strain>
    </source>
</reference>
<organism evidence="8 9">
    <name type="scientific">[Clostridium] aminophilum</name>
    <dbReference type="NCBI Taxonomy" id="1526"/>
    <lineage>
        <taxon>Bacteria</taxon>
        <taxon>Bacillati</taxon>
        <taxon>Bacillota</taxon>
        <taxon>Clostridia</taxon>
        <taxon>Lachnospirales</taxon>
        <taxon>Lachnospiraceae</taxon>
    </lineage>
</organism>
<name>A0A1I0H9Z7_9FIRM</name>
<evidence type="ECO:0000256" key="7">
    <source>
        <dbReference type="PIRSR" id="PIRSR602481-1"/>
    </source>
</evidence>
<gene>
    <name evidence="8" type="ORF">SAMN04487771_104516</name>
</gene>
<dbReference type="OrthoDB" id="8659436at2"/>
<dbReference type="RefSeq" id="WP_074650128.1">
    <property type="nucleotide sequence ID" value="NZ_FOIL01000045.1"/>
</dbReference>
<dbReference type="Proteomes" id="UP000199820">
    <property type="component" value="Unassembled WGS sequence"/>
</dbReference>
<dbReference type="InterPro" id="IPR002481">
    <property type="entry name" value="FUR"/>
</dbReference>
<dbReference type="EMBL" id="FOIL01000045">
    <property type="protein sequence ID" value="SET79755.1"/>
    <property type="molecule type" value="Genomic_DNA"/>
</dbReference>
<keyword evidence="9" id="KW-1185">Reference proteome</keyword>
<evidence type="ECO:0000256" key="1">
    <source>
        <dbReference type="ARBA" id="ARBA00007957"/>
    </source>
</evidence>
<evidence type="ECO:0000313" key="9">
    <source>
        <dbReference type="Proteomes" id="UP000199820"/>
    </source>
</evidence>
<dbReference type="GO" id="GO:1900376">
    <property type="term" value="P:regulation of secondary metabolite biosynthetic process"/>
    <property type="evidence" value="ECO:0007669"/>
    <property type="project" value="TreeGrafter"/>
</dbReference>
<dbReference type="CDD" id="cd07153">
    <property type="entry name" value="Fur_like"/>
    <property type="match status" value="1"/>
</dbReference>
<keyword evidence="3 7" id="KW-0862">Zinc</keyword>
<keyword evidence="7" id="KW-0479">Metal-binding</keyword>
<dbReference type="PANTHER" id="PTHR33202">
    <property type="entry name" value="ZINC UPTAKE REGULATION PROTEIN"/>
    <property type="match status" value="1"/>
</dbReference>
<dbReference type="AlphaFoldDB" id="A0A1I0H9Z7"/>
<dbReference type="GO" id="GO:0045892">
    <property type="term" value="P:negative regulation of DNA-templated transcription"/>
    <property type="evidence" value="ECO:0007669"/>
    <property type="project" value="TreeGrafter"/>
</dbReference>
<protein>
    <submittedName>
        <fullName evidence="8">Fur family transcriptional regulator, peroxide stress response regulator</fullName>
    </submittedName>
</protein>
<feature type="binding site" evidence="7">
    <location>
        <position position="122"/>
    </location>
    <ligand>
        <name>Zn(2+)</name>
        <dbReference type="ChEBI" id="CHEBI:29105"/>
    </ligand>
</feature>
<dbReference type="Gene3D" id="1.10.10.10">
    <property type="entry name" value="Winged helix-like DNA-binding domain superfamily/Winged helix DNA-binding domain"/>
    <property type="match status" value="1"/>
</dbReference>
<dbReference type="InterPro" id="IPR036388">
    <property type="entry name" value="WH-like_DNA-bd_sf"/>
</dbReference>
<dbReference type="STRING" id="1526.SAMN02910262_02667"/>
<evidence type="ECO:0000256" key="4">
    <source>
        <dbReference type="ARBA" id="ARBA00023015"/>
    </source>
</evidence>
<dbReference type="InterPro" id="IPR043135">
    <property type="entry name" value="Fur_C"/>
</dbReference>
<dbReference type="GO" id="GO:0008270">
    <property type="term" value="F:zinc ion binding"/>
    <property type="evidence" value="ECO:0007669"/>
    <property type="project" value="TreeGrafter"/>
</dbReference>
<evidence type="ECO:0000256" key="5">
    <source>
        <dbReference type="ARBA" id="ARBA00023125"/>
    </source>
</evidence>
<dbReference type="GO" id="GO:0000976">
    <property type="term" value="F:transcription cis-regulatory region binding"/>
    <property type="evidence" value="ECO:0007669"/>
    <property type="project" value="TreeGrafter"/>
</dbReference>